<evidence type="ECO:0000313" key="2">
    <source>
        <dbReference type="EMBL" id="CAF0849316.1"/>
    </source>
</evidence>
<dbReference type="Pfam" id="PF20209">
    <property type="entry name" value="DUF6570"/>
    <property type="match status" value="1"/>
</dbReference>
<gene>
    <name evidence="3" type="ORF">GPM918_LOCUS40031</name>
    <name evidence="2" type="ORF">OVA965_LOCUS7057</name>
    <name evidence="5" type="ORF">SRO942_LOCUS40943</name>
    <name evidence="4" type="ORF">TMI583_LOCUS7053</name>
</gene>
<dbReference type="InterPro" id="IPR046700">
    <property type="entry name" value="DUF6570"/>
</dbReference>
<dbReference type="EMBL" id="CAJOBC010094699">
    <property type="protein sequence ID" value="CAF4427182.1"/>
    <property type="molecule type" value="Genomic_DNA"/>
</dbReference>
<dbReference type="Proteomes" id="UP000681722">
    <property type="component" value="Unassembled WGS sequence"/>
</dbReference>
<protein>
    <recommendedName>
        <fullName evidence="1">DUF6570 domain-containing protein</fullName>
    </recommendedName>
</protein>
<accession>A0A815Y4B3</accession>
<dbReference type="AlphaFoldDB" id="A0A815Y4B3"/>
<keyword evidence="6" id="KW-1185">Reference proteome</keyword>
<feature type="domain" description="DUF6570" evidence="1">
    <location>
        <begin position="3"/>
        <end position="81"/>
    </location>
</feature>
<proteinExistence type="predicted"/>
<evidence type="ECO:0000259" key="1">
    <source>
        <dbReference type="Pfam" id="PF20209"/>
    </source>
</evidence>
<evidence type="ECO:0000313" key="3">
    <source>
        <dbReference type="EMBL" id="CAF1565181.1"/>
    </source>
</evidence>
<dbReference type="Proteomes" id="UP000663829">
    <property type="component" value="Unassembled WGS sequence"/>
</dbReference>
<organism evidence="3 6">
    <name type="scientific">Didymodactylos carnosus</name>
    <dbReference type="NCBI Taxonomy" id="1234261"/>
    <lineage>
        <taxon>Eukaryota</taxon>
        <taxon>Metazoa</taxon>
        <taxon>Spiralia</taxon>
        <taxon>Gnathifera</taxon>
        <taxon>Rotifera</taxon>
        <taxon>Eurotatoria</taxon>
        <taxon>Bdelloidea</taxon>
        <taxon>Philodinida</taxon>
        <taxon>Philodinidae</taxon>
        <taxon>Didymodactylos</taxon>
    </lineage>
</organism>
<dbReference type="Proteomes" id="UP000682733">
    <property type="component" value="Unassembled WGS sequence"/>
</dbReference>
<evidence type="ECO:0000313" key="5">
    <source>
        <dbReference type="EMBL" id="CAF4427182.1"/>
    </source>
</evidence>
<evidence type="ECO:0000313" key="4">
    <source>
        <dbReference type="EMBL" id="CAF3634567.1"/>
    </source>
</evidence>
<dbReference type="EMBL" id="CAJNOK010002201">
    <property type="protein sequence ID" value="CAF0849316.1"/>
    <property type="molecule type" value="Genomic_DNA"/>
</dbReference>
<evidence type="ECO:0000313" key="6">
    <source>
        <dbReference type="Proteomes" id="UP000663829"/>
    </source>
</evidence>
<dbReference type="OrthoDB" id="8040909at2759"/>
<dbReference type="EMBL" id="CAJNOQ010028921">
    <property type="protein sequence ID" value="CAF1565181.1"/>
    <property type="molecule type" value="Genomic_DNA"/>
</dbReference>
<dbReference type="Proteomes" id="UP000677228">
    <property type="component" value="Unassembled WGS sequence"/>
</dbReference>
<reference evidence="3" key="1">
    <citation type="submission" date="2021-02" db="EMBL/GenBank/DDBJ databases">
        <authorList>
            <person name="Nowell W R."/>
        </authorList>
    </citation>
    <scope>NUCLEOTIDE SEQUENCE</scope>
</reference>
<comment type="caution">
    <text evidence="3">The sequence shown here is derived from an EMBL/GenBank/DDBJ whole genome shotgun (WGS) entry which is preliminary data.</text>
</comment>
<name>A0A815Y4B3_9BILA</name>
<dbReference type="EMBL" id="CAJOBA010002201">
    <property type="protein sequence ID" value="CAF3634567.1"/>
    <property type="molecule type" value="Genomic_DNA"/>
</dbReference>
<sequence length="99" mass="10828">MCSANGLEFPLTPSKLKDLTALESRLAAARLPFMKVRGQIDIGQQYRLAGNVVNAPAATVQTVNGLPRKCSQEETISVKLKIKKAFRHHVFNANIRPAA</sequence>